<dbReference type="Proteomes" id="UP000008021">
    <property type="component" value="Chromosome 2"/>
</dbReference>
<sequence>MSHYLSRWKQVTDDIDLDNSTPVEFYPNLRGSIPADLLPPIYSRVFCPGDPTVLSPIAAASAASAPALKEGGHMASLFRRSSITHHATSAVASAAGAHRAFSPAMGGGIRPDLTNTEIDKLLLQKSAFNKAGIFSARGKITHANVEKGLVLSECLKILRREGEQQSWAKLWCKQIAAVVIFGVLFRSGEPEKHEPNASS</sequence>
<evidence type="ECO:0000313" key="2">
    <source>
        <dbReference type="Proteomes" id="UP000008021"/>
    </source>
</evidence>
<dbReference type="EnsemblPlants" id="OMERI02G05670.2">
    <property type="protein sequence ID" value="OMERI02G05670.2"/>
    <property type="gene ID" value="OMERI02G05670"/>
</dbReference>
<dbReference type="HOGENOM" id="CLU_1374149_0_0_1"/>
<keyword evidence="2" id="KW-1185">Reference proteome</keyword>
<dbReference type="AlphaFoldDB" id="A0A0E0CG21"/>
<accession>A0A0E0CG21</accession>
<organism evidence="1">
    <name type="scientific">Oryza meridionalis</name>
    <dbReference type="NCBI Taxonomy" id="40149"/>
    <lineage>
        <taxon>Eukaryota</taxon>
        <taxon>Viridiplantae</taxon>
        <taxon>Streptophyta</taxon>
        <taxon>Embryophyta</taxon>
        <taxon>Tracheophyta</taxon>
        <taxon>Spermatophyta</taxon>
        <taxon>Magnoliopsida</taxon>
        <taxon>Liliopsida</taxon>
        <taxon>Poales</taxon>
        <taxon>Poaceae</taxon>
        <taxon>BOP clade</taxon>
        <taxon>Oryzoideae</taxon>
        <taxon>Oryzeae</taxon>
        <taxon>Oryzinae</taxon>
        <taxon>Oryza</taxon>
    </lineage>
</organism>
<reference evidence="1" key="1">
    <citation type="submission" date="2015-04" db="UniProtKB">
        <authorList>
            <consortium name="EnsemblPlants"/>
        </authorList>
    </citation>
    <scope>IDENTIFICATION</scope>
</reference>
<dbReference type="Gramene" id="OMERI02G05670.1">
    <property type="protein sequence ID" value="OMERI02G05670.1"/>
    <property type="gene ID" value="OMERI02G05670"/>
</dbReference>
<evidence type="ECO:0000313" key="1">
    <source>
        <dbReference type="EnsemblPlants" id="OMERI02G05670.2"/>
    </source>
</evidence>
<dbReference type="EnsemblPlants" id="OMERI02G05670.1">
    <property type="protein sequence ID" value="OMERI02G05670.1"/>
    <property type="gene ID" value="OMERI02G05670"/>
</dbReference>
<reference evidence="1" key="2">
    <citation type="submission" date="2018-05" db="EMBL/GenBank/DDBJ databases">
        <title>OmerRS3 (Oryza meridionalis Reference Sequence Version 3).</title>
        <authorList>
            <person name="Zhang J."/>
            <person name="Kudrna D."/>
            <person name="Lee S."/>
            <person name="Talag J."/>
            <person name="Welchert J."/>
            <person name="Wing R.A."/>
        </authorList>
    </citation>
    <scope>NUCLEOTIDE SEQUENCE [LARGE SCALE GENOMIC DNA]</scope>
    <source>
        <strain evidence="1">OR44</strain>
    </source>
</reference>
<name>A0A0E0CG21_9ORYZ</name>
<proteinExistence type="predicted"/>
<protein>
    <submittedName>
        <fullName evidence="1">Uncharacterized protein</fullName>
    </submittedName>
</protein>
<dbReference type="Gramene" id="OMERI02G05670.2">
    <property type="protein sequence ID" value="OMERI02G05670.2"/>
    <property type="gene ID" value="OMERI02G05670"/>
</dbReference>